<accession>A0AA97M265</accession>
<feature type="region of interest" description="Disordered" evidence="1">
    <location>
        <begin position="102"/>
        <end position="130"/>
    </location>
</feature>
<evidence type="ECO:0000256" key="1">
    <source>
        <dbReference type="SAM" id="MobiDB-lite"/>
    </source>
</evidence>
<evidence type="ECO:0000313" key="3">
    <source>
        <dbReference type="Proteomes" id="UP000265719"/>
    </source>
</evidence>
<dbReference type="Proteomes" id="UP000265719">
    <property type="component" value="Chromosome"/>
</dbReference>
<sequence length="130" mass="15406">MWFARKRRIRGADALNALLAEVNRAELQVETCNRALGVCEREHTDLESRVRRLEAELAELREARIEAYSRWWETREARDRALHVARRLRRRLNRLQHRLACRERSSEEGSLPSGPVSLGRGRPRERRQEV</sequence>
<proteinExistence type="predicted"/>
<name>A0AA97M265_9ACTN</name>
<dbReference type="KEGG" id="thao:NI17_014065"/>
<dbReference type="EMBL" id="CP063196">
    <property type="protein sequence ID" value="UOE17984.1"/>
    <property type="molecule type" value="Genomic_DNA"/>
</dbReference>
<gene>
    <name evidence="2" type="ORF">NI17_014065</name>
</gene>
<evidence type="ECO:0000313" key="2">
    <source>
        <dbReference type="EMBL" id="UOE17984.1"/>
    </source>
</evidence>
<feature type="compositionally biased region" description="Basic residues" evidence="1">
    <location>
        <begin position="121"/>
        <end position="130"/>
    </location>
</feature>
<dbReference type="AlphaFoldDB" id="A0AA97M265"/>
<protein>
    <submittedName>
        <fullName evidence="2">Uncharacterized protein</fullName>
    </submittedName>
</protein>
<reference evidence="2" key="1">
    <citation type="submission" date="2020-10" db="EMBL/GenBank/DDBJ databases">
        <title>De novo genome project of the cellulose decomposer Thermobifida halotolerans type strain.</title>
        <authorList>
            <person name="Nagy I."/>
            <person name="Horvath B."/>
            <person name="Kukolya J."/>
            <person name="Nagy I."/>
            <person name="Orsini M."/>
        </authorList>
    </citation>
    <scope>NUCLEOTIDE SEQUENCE</scope>
    <source>
        <strain evidence="2">DSM 44931</strain>
    </source>
</reference>
<dbReference type="RefSeq" id="WP_068688677.1">
    <property type="nucleotide sequence ID" value="NZ_CP063196.1"/>
</dbReference>
<organism evidence="2 3">
    <name type="scientific">Thermobifida halotolerans</name>
    <dbReference type="NCBI Taxonomy" id="483545"/>
    <lineage>
        <taxon>Bacteria</taxon>
        <taxon>Bacillati</taxon>
        <taxon>Actinomycetota</taxon>
        <taxon>Actinomycetes</taxon>
        <taxon>Streptosporangiales</taxon>
        <taxon>Nocardiopsidaceae</taxon>
        <taxon>Thermobifida</taxon>
    </lineage>
</organism>
<keyword evidence="3" id="KW-1185">Reference proteome</keyword>